<reference evidence="1 2" key="1">
    <citation type="journal article" date="2003" name="Nature">
        <title>The genome of a motile marine Synechococcus.</title>
        <authorList>
            <person name="Palenik B."/>
            <person name="Brahamsha B."/>
            <person name="Larimer F."/>
            <person name="Land M."/>
            <person name="Hauser L."/>
            <person name="Chain P."/>
            <person name="Lamerdin J."/>
            <person name="Regala W."/>
            <person name="Allen E.A."/>
            <person name="McCarren J."/>
            <person name="Paulsen I."/>
            <person name="Dufresne A."/>
            <person name="Partensky F."/>
            <person name="Webb E."/>
            <person name="Waterbury J."/>
        </authorList>
    </citation>
    <scope>NUCLEOTIDE SEQUENCE [LARGE SCALE GENOMIC DNA]</scope>
    <source>
        <strain evidence="1 2">WH8102</strain>
    </source>
</reference>
<dbReference type="KEGG" id="syw:SYNW0734"/>
<sequence>MIERLLEAYATLMSRAPGAAFRKARALYLNKYSLPQADEQTPLKLFVCDEQLTETVEPIDGGDPQERLVTLRSTPGALALVHWQQTDPAPDDLVRHYFRQSWGLDPEPLILKAWPEPWFRNGGHQIRITSPTGLFIQQQSLLRLSEQNVNFS</sequence>
<proteinExistence type="predicted"/>
<accession>Q7U888</accession>
<dbReference type="AlphaFoldDB" id="Q7U888"/>
<evidence type="ECO:0000313" key="2">
    <source>
        <dbReference type="Proteomes" id="UP000001422"/>
    </source>
</evidence>
<gene>
    <name evidence="1" type="ordered locus">SYNW0734</name>
</gene>
<dbReference type="HOGENOM" id="CLU_140891_0_0_3"/>
<name>Q7U888_PARMW</name>
<dbReference type="EMBL" id="BX569691">
    <property type="protein sequence ID" value="CAE07249.1"/>
    <property type="molecule type" value="Genomic_DNA"/>
</dbReference>
<dbReference type="eggNOG" id="ENOG5030T2G">
    <property type="taxonomic scope" value="Bacteria"/>
</dbReference>
<organism evidence="1 2">
    <name type="scientific">Parasynechococcus marenigrum (strain WH8102)</name>
    <dbReference type="NCBI Taxonomy" id="84588"/>
    <lineage>
        <taxon>Bacteria</taxon>
        <taxon>Bacillati</taxon>
        <taxon>Cyanobacteriota</taxon>
        <taxon>Cyanophyceae</taxon>
        <taxon>Synechococcales</taxon>
        <taxon>Prochlorococcaceae</taxon>
        <taxon>Parasynechococcus</taxon>
        <taxon>Parasynechococcus marenigrum</taxon>
    </lineage>
</organism>
<keyword evidence="2" id="KW-1185">Reference proteome</keyword>
<evidence type="ECO:0000313" key="1">
    <source>
        <dbReference type="EMBL" id="CAE07249.1"/>
    </source>
</evidence>
<dbReference type="RefSeq" id="WP_011127599.1">
    <property type="nucleotide sequence ID" value="NC_005070.1"/>
</dbReference>
<protein>
    <submittedName>
        <fullName evidence="1">Uncharacterized protein</fullName>
    </submittedName>
</protein>
<dbReference type="Proteomes" id="UP000001422">
    <property type="component" value="Chromosome"/>
</dbReference>